<proteinExistence type="predicted"/>
<feature type="region of interest" description="Disordered" evidence="2">
    <location>
        <begin position="272"/>
        <end position="314"/>
    </location>
</feature>
<evidence type="ECO:0000256" key="1">
    <source>
        <dbReference type="SAM" id="Coils"/>
    </source>
</evidence>
<feature type="compositionally biased region" description="Polar residues" evidence="2">
    <location>
        <begin position="292"/>
        <end position="312"/>
    </location>
</feature>
<reference evidence="3 4" key="1">
    <citation type="submission" date="2019-09" db="EMBL/GenBank/DDBJ databases">
        <title>Haemophilus seminale sp. nov., isolated from human semen.</title>
        <authorList>
            <person name="Zheng M."/>
        </authorList>
    </citation>
    <scope>NUCLEOTIDE SEQUENCE [LARGE SCALE GENOMIC DNA]</scope>
    <source>
        <strain evidence="3 4">SZY H2</strain>
    </source>
</reference>
<dbReference type="Gene3D" id="3.90.1780.10">
    <property type="entry name" value="Trimeric adhesin"/>
    <property type="match status" value="2"/>
</dbReference>
<feature type="coiled-coil region" evidence="1">
    <location>
        <begin position="122"/>
        <end position="149"/>
    </location>
</feature>
<comment type="caution">
    <text evidence="3">The sequence shown here is derived from an EMBL/GenBank/DDBJ whole genome shotgun (WGS) entry which is preliminary data.</text>
</comment>
<protein>
    <recommendedName>
        <fullName evidence="5">Trimeric autotransporter adhesin YadA-like stalk domain-containing protein</fullName>
    </recommendedName>
</protein>
<evidence type="ECO:0008006" key="5">
    <source>
        <dbReference type="Google" id="ProtNLM"/>
    </source>
</evidence>
<dbReference type="SUPFAM" id="SSF101999">
    <property type="entry name" value="Trimeric adhesin"/>
    <property type="match status" value="1"/>
</dbReference>
<evidence type="ECO:0000313" key="4">
    <source>
        <dbReference type="Proteomes" id="UP000324828"/>
    </source>
</evidence>
<dbReference type="InterPro" id="IPR037174">
    <property type="entry name" value="Trimeric_adhesin"/>
</dbReference>
<dbReference type="Proteomes" id="UP000324828">
    <property type="component" value="Unassembled WGS sequence"/>
</dbReference>
<keyword evidence="4" id="KW-1185">Reference proteome</keyword>
<evidence type="ECO:0000313" key="3">
    <source>
        <dbReference type="EMBL" id="KAA5522231.1"/>
    </source>
</evidence>
<sequence>MTAEDAAKLVNPKNADGTVNPNYIGNNAATVSDVLNAGWNLQNNGTAKDFVKPYDTVNFINGLGTTAVVTTREGSAVSDVTFNVKPANGSVTVGEDGVKVTTGEIISNTNGSVAGPTTPENAKTLKDALDAAVKELATAKDALKTAETALAVNPNDATLKQDVEAKKADVAAKQTSVNDAQKAHDDAGLNKVATVQNVAEAINNSGFNLKTSAATGGEKLKGTKDDGELIKPSNTVEMVAGKNLTVKQDEDGKVTYATKDDVEFNTVKVGADDKTANGKKPVNLTTEAAKGASNNDDANKPTTALNISSGTGTDVKPTQLVGVGSVLN</sequence>
<dbReference type="EMBL" id="VXDF01000015">
    <property type="protein sequence ID" value="KAA5522231.1"/>
    <property type="molecule type" value="Genomic_DNA"/>
</dbReference>
<evidence type="ECO:0000256" key="2">
    <source>
        <dbReference type="SAM" id="MobiDB-lite"/>
    </source>
</evidence>
<accession>A0ABQ6SIQ8</accession>
<keyword evidence="1" id="KW-0175">Coiled coil</keyword>
<feature type="non-terminal residue" evidence="3">
    <location>
        <position position="328"/>
    </location>
</feature>
<name>A0ABQ6SIQ8_9PAST</name>
<organism evidence="3 4">
    <name type="scientific">Haemophilus seminalis</name>
    <dbReference type="NCBI Taxonomy" id="2582921"/>
    <lineage>
        <taxon>Bacteria</taxon>
        <taxon>Pseudomonadati</taxon>
        <taxon>Pseudomonadota</taxon>
        <taxon>Gammaproteobacteria</taxon>
        <taxon>Pasteurellales</taxon>
        <taxon>Pasteurellaceae</taxon>
        <taxon>Haemophilus</taxon>
    </lineage>
</organism>
<gene>
    <name evidence="3" type="ORF">F2S80_10335</name>
</gene>